<keyword evidence="1" id="KW-0732">Signal</keyword>
<comment type="caution">
    <text evidence="2">The sequence shown here is derived from an EMBL/GenBank/DDBJ whole genome shotgun (WGS) entry which is preliminary data.</text>
</comment>
<protein>
    <submittedName>
        <fullName evidence="2">Uncharacterized protein</fullName>
    </submittedName>
</protein>
<organism evidence="2 3">
    <name type="scientific">Homarus americanus</name>
    <name type="common">American lobster</name>
    <dbReference type="NCBI Taxonomy" id="6706"/>
    <lineage>
        <taxon>Eukaryota</taxon>
        <taxon>Metazoa</taxon>
        <taxon>Ecdysozoa</taxon>
        <taxon>Arthropoda</taxon>
        <taxon>Crustacea</taxon>
        <taxon>Multicrustacea</taxon>
        <taxon>Malacostraca</taxon>
        <taxon>Eumalacostraca</taxon>
        <taxon>Eucarida</taxon>
        <taxon>Decapoda</taxon>
        <taxon>Pleocyemata</taxon>
        <taxon>Astacidea</taxon>
        <taxon>Nephropoidea</taxon>
        <taxon>Nephropidae</taxon>
        <taxon>Homarus</taxon>
    </lineage>
</organism>
<gene>
    <name evidence="2" type="ORF">Hamer_G015619</name>
</gene>
<reference evidence="2" key="1">
    <citation type="journal article" date="2021" name="Sci. Adv.">
        <title>The American lobster genome reveals insights on longevity, neural, and immune adaptations.</title>
        <authorList>
            <person name="Polinski J.M."/>
            <person name="Zimin A.V."/>
            <person name="Clark K.F."/>
            <person name="Kohn A.B."/>
            <person name="Sadowski N."/>
            <person name="Timp W."/>
            <person name="Ptitsyn A."/>
            <person name="Khanna P."/>
            <person name="Romanova D.Y."/>
            <person name="Williams P."/>
            <person name="Greenwood S.J."/>
            <person name="Moroz L.L."/>
            <person name="Walt D.R."/>
            <person name="Bodnar A.G."/>
        </authorList>
    </citation>
    <scope>NUCLEOTIDE SEQUENCE</scope>
    <source>
        <strain evidence="2">GMGI-L3</strain>
    </source>
</reference>
<evidence type="ECO:0000313" key="2">
    <source>
        <dbReference type="EMBL" id="KAG7155020.1"/>
    </source>
</evidence>
<dbReference type="EMBL" id="JAHLQT010043233">
    <property type="protein sequence ID" value="KAG7155020.1"/>
    <property type="molecule type" value="Genomic_DNA"/>
</dbReference>
<evidence type="ECO:0000256" key="1">
    <source>
        <dbReference type="SAM" id="SignalP"/>
    </source>
</evidence>
<evidence type="ECO:0000313" key="3">
    <source>
        <dbReference type="Proteomes" id="UP000747542"/>
    </source>
</evidence>
<dbReference type="AlphaFoldDB" id="A0A8J5JG83"/>
<dbReference type="Proteomes" id="UP000747542">
    <property type="component" value="Unassembled WGS sequence"/>
</dbReference>
<feature type="signal peptide" evidence="1">
    <location>
        <begin position="1"/>
        <end position="30"/>
    </location>
</feature>
<accession>A0A8J5JG83</accession>
<name>A0A8J5JG83_HOMAM</name>
<keyword evidence="3" id="KW-1185">Reference proteome</keyword>
<sequence length="1009" mass="110175">MLQRGSRHTATMAPCTYCLLLLLLPTLSTCFNVTEGGSTQGPTHFVTVSVASPNQTIVMLGDTLQFDVSITIPPLSDTDAKRNMFTQKNKAQEVSYEVAHLRENVHGYLQTSRLIGPLYAQEARLKVTVPNIALRKTRHVICQVLLSGADIETGNTKFTVWEDGVVLDSLTRDLQQEPKYFASDTQPEVYDKVHLDLGTLTTSENVTGTLTLTLKAAMVHYSGIAIDDTVTVYLGINYDNDSLIYSYISSFTVDNTPKSAPNYNVSVSCDPITLEVDYYTLCQAVLMTSQAFVADLHVNVEVENHDTLKPYSYCTSNIREVKRTGSHVPVPPEYQRHTSYTSPHYSTCKETATLFLGQVVKLAGMGSVVVEFAMATYHDNTRAGQDLQVNVTVVADELSVGENTHILPISELVTTHSELEAGMVSVELVVVNNTELMEVSSGGIVNYLVHVNLTGYHGKYHLYLTTAATHPGLTVCRTSVLAQGFNVPHVRNPEMVNGEHINGYIINTQQVPEPGDSWVTYLVTASFVADPGTTASIKFYLKDGTDVSATASAQIKVPSSEMEEPPIVSHQQVHKSWTLLEGNRAAAFTVAFSLAPDTIYPEIQLIIEPDPNAPPVPFRMCNVFFSHVGKNMPCLDAVENNIIAASEVTRTWNTSYFDDGVQIDLGILSSISGESEEGEVRIMTIIALPWGMPGLDALPDTTIQPEMNYTVGMKVGETMFWGNAAYFKLSAAVLSTQKQLGTSPLHPPQLYLSSYPNNALVTSNLPFIVVATIRVGPGMTHDFDLVVLPPSGVQLCRLSLMERGLYLGCVRGGDWRRGERFAWDNTTRLCYQHDPSGSVNATVTFLGLTNVGTQPINVTYNDYNDLMINIPVIALPDFTAGDLMVSIRSIGGDESTELANSTLTLDASAPPTDLPIPTNNTITFTDTPTEFVPQVVGTLEVEVEVWEGTSHLLAVIVTAPAADVTLCSAQVTFVGEMMPCVNGSLANTTYTRSASQTHNYYLRVYVKNC</sequence>
<proteinExistence type="predicted"/>
<feature type="chain" id="PRO_5035258354" evidence="1">
    <location>
        <begin position="31"/>
        <end position="1009"/>
    </location>
</feature>